<dbReference type="EMBL" id="PFBI01000006">
    <property type="protein sequence ID" value="PIR84438.1"/>
    <property type="molecule type" value="Genomic_DNA"/>
</dbReference>
<keyword evidence="2" id="KW-0472">Membrane</keyword>
<name>A0A2H0UDD5_9BACT</name>
<keyword evidence="2" id="KW-0812">Transmembrane</keyword>
<dbReference type="Proteomes" id="UP000229344">
    <property type="component" value="Unassembled WGS sequence"/>
</dbReference>
<comment type="caution">
    <text evidence="3">The sequence shown here is derived from an EMBL/GenBank/DDBJ whole genome shotgun (WGS) entry which is preliminary data.</text>
</comment>
<evidence type="ECO:0000313" key="4">
    <source>
        <dbReference type="Proteomes" id="UP000229344"/>
    </source>
</evidence>
<protein>
    <submittedName>
        <fullName evidence="3">Uncharacterized protein</fullName>
    </submittedName>
</protein>
<accession>A0A2H0UDD5</accession>
<proteinExistence type="predicted"/>
<gene>
    <name evidence="3" type="ORF">COU16_02555</name>
</gene>
<organism evidence="3 4">
    <name type="scientific">Candidatus Kaiserbacteria bacterium CG10_big_fil_rev_8_21_14_0_10_47_16</name>
    <dbReference type="NCBI Taxonomy" id="1974608"/>
    <lineage>
        <taxon>Bacteria</taxon>
        <taxon>Candidatus Kaiseribacteriota</taxon>
    </lineage>
</organism>
<evidence type="ECO:0000256" key="2">
    <source>
        <dbReference type="SAM" id="Phobius"/>
    </source>
</evidence>
<feature type="region of interest" description="Disordered" evidence="1">
    <location>
        <begin position="35"/>
        <end position="73"/>
    </location>
</feature>
<feature type="transmembrane region" description="Helical" evidence="2">
    <location>
        <begin position="12"/>
        <end position="31"/>
    </location>
</feature>
<reference evidence="4" key="1">
    <citation type="submission" date="2017-09" db="EMBL/GenBank/DDBJ databases">
        <title>Depth-based differentiation of microbial function through sediment-hosted aquifers and enrichment of novel symbionts in the deep terrestrial subsurface.</title>
        <authorList>
            <person name="Probst A.J."/>
            <person name="Ladd B."/>
            <person name="Jarett J.K."/>
            <person name="Geller-Mcgrath D.E."/>
            <person name="Sieber C.M.K."/>
            <person name="Emerson J.B."/>
            <person name="Anantharaman K."/>
            <person name="Thomas B.C."/>
            <person name="Malmstrom R."/>
            <person name="Stieglmeier M."/>
            <person name="Klingl A."/>
            <person name="Woyke T."/>
            <person name="Ryan C.M."/>
            <person name="Banfield J.F."/>
        </authorList>
    </citation>
    <scope>NUCLEOTIDE SEQUENCE [LARGE SCALE GENOMIC DNA]</scope>
</reference>
<evidence type="ECO:0000256" key="1">
    <source>
        <dbReference type="SAM" id="MobiDB-lite"/>
    </source>
</evidence>
<feature type="compositionally biased region" description="Low complexity" evidence="1">
    <location>
        <begin position="62"/>
        <end position="73"/>
    </location>
</feature>
<dbReference type="AlphaFoldDB" id="A0A2H0UDD5"/>
<keyword evidence="2" id="KW-1133">Transmembrane helix</keyword>
<sequence length="178" mass="18430">MNTTEKQESQKTVVAFVAGLLIGGLLVWVFSSPTDTDDSAMKESSDDSAMAVSKDDSKKSDVNSPAAPSAPAMADVTAPADASLQVGNQVAGEVVVLDGATYPISSGWVVVRESEGSILGAARFDTTIGLIPQSVELLRSTEVGTSYDVVFFTDNGDKVFDTSVDLEVAGVSGTFVAQ</sequence>
<evidence type="ECO:0000313" key="3">
    <source>
        <dbReference type="EMBL" id="PIR84438.1"/>
    </source>
</evidence>